<feature type="domain" description="Cytochrome c" evidence="7">
    <location>
        <begin position="1522"/>
        <end position="1656"/>
    </location>
</feature>
<dbReference type="Gene3D" id="1.10.760.10">
    <property type="entry name" value="Cytochrome c-like domain"/>
    <property type="match status" value="1"/>
</dbReference>
<gene>
    <name evidence="8" type="ORF">Enr8_16930</name>
</gene>
<feature type="chain" id="PRO_5022969766" evidence="6">
    <location>
        <begin position="26"/>
        <end position="1659"/>
    </location>
</feature>
<dbReference type="OrthoDB" id="230287at2"/>
<dbReference type="Gene3D" id="1.25.10.10">
    <property type="entry name" value="Leucine-rich Repeat Variant"/>
    <property type="match status" value="1"/>
</dbReference>
<dbReference type="InterPro" id="IPR013320">
    <property type="entry name" value="ConA-like_dom_sf"/>
</dbReference>
<keyword evidence="6" id="KW-0732">Signal</keyword>
<dbReference type="Gene3D" id="2.60.120.200">
    <property type="match status" value="1"/>
</dbReference>
<dbReference type="InterPro" id="IPR013428">
    <property type="entry name" value="Membrane-bound_put_N"/>
</dbReference>
<sequence length="1659" mass="179437" precursor="true">MQPLRSLTLAITVAVSLCCGSTALAQLQVGAAAIDVTPQQFPVLINGSFYSRTGEPKNIFARAIVVSDGKSQLAIVVTDSCMLPKDLIDSAKQLAAEQTKIPTDHILMSATHTHSAPSSMGALGTPADESYTPYLRIKLAEAVLAAQQNLAPAKVGYGTADANEFTALRRWIFGPDHIGTDPFGNKSMRAQMHAAKNNIKNVTGESGPEDPELALISFQSLDGRPIAMLANFSMHYFGGGGAADYFGDYCRALEAKYDQKSEDKPPFVAVMSHGCSGDIWRVDYRAGANQTYDGFVEGMVDRTEQALDAIQYESDATIDMAEMRMELKYRVPTNERLTWAKNVIAEMGDRKLPKTPAEVYACEQPILHERQSTEIVLQALRIGDIAITTTPNETYALTGLKLKARSPLEKTFVIELANGGDGYIPPPEQHVLGGYNTWAARSAGLEVTAEPKIVAADLNLLEKVTGKPRREATAPACAMADAIAKLNPVRYYRLDEMEGPTVTDASSSYRDATYEDGVVFYLAGADAPAFSTADTINRAAHFAGGRIVTRTPELKGDYTVSLWCWNGLDLDARPIAGWMFSRDYVDSVTPEGIQLGLAGKGDNAGRVVLQLGDKPESQVFGKTPLERWIWHNVTLVKTGDQAKVYVDGALELAADAKSVGSFDHTFFGGRSDNQSNWEGRLDEVSVYDRALTDAEVATLAAEGTGEGGSVAQTPQLSEEDKTKGGRHWVDEKTPAPKSPAEELACLQIEPGYKIELVAAEPLVMDPVAIAFDARGRMFVAEYSDYPIGPPNESDDPLSRIVLLEDTDGDGQFDKRSVFADKLTFCHSLMPYAGGVLACAQTQVLLLKDANDDGVADSREVVFDGFVPAHAQMQVGNPRWGLDNKIYLNYGVGKITKGESDAEPFDMPRTEFWFDPITREFGPAAGTGQFGNTITQWGDRLFVTNRNPILAAPMTMGELRRNRFAPIYTAQYDVAPSGGASKVYPLVAMKSNWLSHAGTHTSACGTTAYVGGALGKAMENSVFTCEPIGHLVTRAIVTRDGARLTSVRAREEADFLASTDTWFRPASLANGPDGALYLADMYRLWVEHPKFLPPEIAAQLDWRAGEDRGRIWRITADNNTPLPKYTMPTTTDQWVAMLADFNGWRRRLAQQTLVEGQVTSAAPAIKKLFEQSESPLARLHAIWTLAGIGQLEEGTIAAALGDKNPHVRAVAIELASQVFSDKPELLTATMALADDSDPFVRYRLALAMGTTADPRRVDVLAKLVASDGDDVNFADAIMTATETCSGAVLAKLADTAAADAINRRLAKVVGARKDEAETAALVQLALQSPAPHRKLILLAGLAEGFNSNPKFEALLKQARPNAEALTERLEEVALNEAQPLADRREAILLLARFSSVGDDFFADLLHPRLPPAVQLAAIDALGGGLNEKRAQVLLTAWPEMEPQSHQAVLTHLLKSQLGVDSLFAAIKSGEVLASAVSLDQQRALHEHRIPAIRTAAAEVFGKAASTDRDAVLAAYEEAPRTIGGAVAGREVFLKNCAKCHVATEEAGRSVGPDLADSLNRPREAILYDILNPSGKVEPKYAASQILTLGGQSYIGIVASQSGESIVLQLADGKLQETPRSEIDLFQTSEKSLMPEGLEKEINVTDMANLLEFLKSPLPKK</sequence>
<name>A0A5C5V8X9_9BACT</name>
<dbReference type="GO" id="GO:0046872">
    <property type="term" value="F:metal ion binding"/>
    <property type="evidence" value="ECO:0007669"/>
    <property type="project" value="UniProtKB-KW"/>
</dbReference>
<evidence type="ECO:0000259" key="7">
    <source>
        <dbReference type="PROSITE" id="PS51007"/>
    </source>
</evidence>
<dbReference type="Pfam" id="PF13385">
    <property type="entry name" value="Laminin_G_3"/>
    <property type="match status" value="1"/>
</dbReference>
<dbReference type="InterPro" id="IPR016024">
    <property type="entry name" value="ARM-type_fold"/>
</dbReference>
<evidence type="ECO:0000256" key="4">
    <source>
        <dbReference type="PROSITE-ProRule" id="PRU00433"/>
    </source>
</evidence>
<keyword evidence="2 4" id="KW-0479">Metal-binding</keyword>
<dbReference type="InterPro" id="IPR013427">
    <property type="entry name" value="Haem-bd_dom_put"/>
</dbReference>
<dbReference type="SUPFAM" id="SSF46626">
    <property type="entry name" value="Cytochrome c"/>
    <property type="match status" value="1"/>
</dbReference>
<dbReference type="PROSITE" id="PS51007">
    <property type="entry name" value="CYTC"/>
    <property type="match status" value="1"/>
</dbReference>
<organism evidence="8 9">
    <name type="scientific">Blastopirellula retiformator</name>
    <dbReference type="NCBI Taxonomy" id="2527970"/>
    <lineage>
        <taxon>Bacteria</taxon>
        <taxon>Pseudomonadati</taxon>
        <taxon>Planctomycetota</taxon>
        <taxon>Planctomycetia</taxon>
        <taxon>Pirellulales</taxon>
        <taxon>Pirellulaceae</taxon>
        <taxon>Blastopirellula</taxon>
    </lineage>
</organism>
<dbReference type="GO" id="GO:0020037">
    <property type="term" value="F:heme binding"/>
    <property type="evidence" value="ECO:0007669"/>
    <property type="project" value="InterPro"/>
</dbReference>
<dbReference type="NCBIfam" id="TIGR02604">
    <property type="entry name" value="Piru_Ver_Nterm"/>
    <property type="match status" value="1"/>
</dbReference>
<dbReference type="GO" id="GO:0009055">
    <property type="term" value="F:electron transfer activity"/>
    <property type="evidence" value="ECO:0007669"/>
    <property type="project" value="InterPro"/>
</dbReference>
<reference evidence="8 9" key="1">
    <citation type="submission" date="2019-02" db="EMBL/GenBank/DDBJ databases">
        <title>Deep-cultivation of Planctomycetes and their phenomic and genomic characterization uncovers novel biology.</title>
        <authorList>
            <person name="Wiegand S."/>
            <person name="Jogler M."/>
            <person name="Boedeker C."/>
            <person name="Pinto D."/>
            <person name="Vollmers J."/>
            <person name="Rivas-Marin E."/>
            <person name="Kohn T."/>
            <person name="Peeters S.H."/>
            <person name="Heuer A."/>
            <person name="Rast P."/>
            <person name="Oberbeckmann S."/>
            <person name="Bunk B."/>
            <person name="Jeske O."/>
            <person name="Meyerdierks A."/>
            <person name="Storesund J.E."/>
            <person name="Kallscheuer N."/>
            <person name="Luecker S."/>
            <person name="Lage O.M."/>
            <person name="Pohl T."/>
            <person name="Merkel B.J."/>
            <person name="Hornburger P."/>
            <person name="Mueller R.-W."/>
            <person name="Bruemmer F."/>
            <person name="Labrenz M."/>
            <person name="Spormann A.M."/>
            <person name="Op Den Camp H."/>
            <person name="Overmann J."/>
            <person name="Amann R."/>
            <person name="Jetten M.S.M."/>
            <person name="Mascher T."/>
            <person name="Medema M.H."/>
            <person name="Devos D.P."/>
            <person name="Kaster A.-K."/>
            <person name="Ovreas L."/>
            <person name="Rohde M."/>
            <person name="Galperin M.Y."/>
            <person name="Jogler C."/>
        </authorList>
    </citation>
    <scope>NUCLEOTIDE SEQUENCE [LARGE SCALE GENOMIC DNA]</scope>
    <source>
        <strain evidence="8 9">Enr8</strain>
    </source>
</reference>
<dbReference type="SUPFAM" id="SSF48371">
    <property type="entry name" value="ARM repeat"/>
    <property type="match status" value="1"/>
</dbReference>
<dbReference type="SMART" id="SM00567">
    <property type="entry name" value="EZ_HEAT"/>
    <property type="match status" value="2"/>
</dbReference>
<evidence type="ECO:0000256" key="5">
    <source>
        <dbReference type="SAM" id="MobiDB-lite"/>
    </source>
</evidence>
<dbReference type="Pfam" id="PF13646">
    <property type="entry name" value="HEAT_2"/>
    <property type="match status" value="1"/>
</dbReference>
<evidence type="ECO:0000313" key="8">
    <source>
        <dbReference type="EMBL" id="TWT34299.1"/>
    </source>
</evidence>
<dbReference type="InterPro" id="IPR036909">
    <property type="entry name" value="Cyt_c-like_dom_sf"/>
</dbReference>
<proteinExistence type="predicted"/>
<evidence type="ECO:0000256" key="1">
    <source>
        <dbReference type="ARBA" id="ARBA00022617"/>
    </source>
</evidence>
<keyword evidence="3 4" id="KW-0408">Iron</keyword>
<dbReference type="InterPro" id="IPR011989">
    <property type="entry name" value="ARM-like"/>
</dbReference>
<accession>A0A5C5V8X9</accession>
<feature type="signal peptide" evidence="6">
    <location>
        <begin position="1"/>
        <end position="25"/>
    </location>
</feature>
<protein>
    <submittedName>
        <fullName evidence="8">Neutral/alkaline non-lysosomal ceramidase</fullName>
    </submittedName>
</protein>
<evidence type="ECO:0000256" key="3">
    <source>
        <dbReference type="ARBA" id="ARBA00023004"/>
    </source>
</evidence>
<dbReference type="InterPro" id="IPR011041">
    <property type="entry name" value="Quinoprot_gluc/sorb_DH_b-prop"/>
</dbReference>
<dbReference type="InterPro" id="IPR004155">
    <property type="entry name" value="PBS_lyase_HEAT"/>
</dbReference>
<comment type="caution">
    <text evidence="8">The sequence shown here is derived from an EMBL/GenBank/DDBJ whole genome shotgun (WGS) entry which is preliminary data.</text>
</comment>
<dbReference type="InterPro" id="IPR055557">
    <property type="entry name" value="DUF7133"/>
</dbReference>
<evidence type="ECO:0000313" key="9">
    <source>
        <dbReference type="Proteomes" id="UP000318878"/>
    </source>
</evidence>
<evidence type="ECO:0000256" key="2">
    <source>
        <dbReference type="ARBA" id="ARBA00022723"/>
    </source>
</evidence>
<feature type="compositionally biased region" description="Basic and acidic residues" evidence="5">
    <location>
        <begin position="718"/>
        <end position="734"/>
    </location>
</feature>
<dbReference type="NCBIfam" id="TIGR02603">
    <property type="entry name" value="CxxCH_TIGR02603"/>
    <property type="match status" value="1"/>
</dbReference>
<dbReference type="Pfam" id="PF23500">
    <property type="entry name" value="DUF7133"/>
    <property type="match status" value="1"/>
</dbReference>
<dbReference type="SUPFAM" id="SSF49899">
    <property type="entry name" value="Concanavalin A-like lectins/glucanases"/>
    <property type="match status" value="1"/>
</dbReference>
<feature type="region of interest" description="Disordered" evidence="5">
    <location>
        <begin position="701"/>
        <end position="736"/>
    </location>
</feature>
<keyword evidence="1 4" id="KW-0349">Heme</keyword>
<keyword evidence="9" id="KW-1185">Reference proteome</keyword>
<dbReference type="PANTHER" id="PTHR33546">
    <property type="entry name" value="LARGE, MULTIFUNCTIONAL SECRETED PROTEIN-RELATED"/>
    <property type="match status" value="1"/>
</dbReference>
<dbReference type="InterPro" id="IPR009056">
    <property type="entry name" value="Cyt_c-like_dom"/>
</dbReference>
<evidence type="ECO:0000256" key="6">
    <source>
        <dbReference type="SAM" id="SignalP"/>
    </source>
</evidence>
<dbReference type="Proteomes" id="UP000318878">
    <property type="component" value="Unassembled WGS sequence"/>
</dbReference>
<dbReference type="PANTHER" id="PTHR33546:SF1">
    <property type="entry name" value="LARGE, MULTIFUNCTIONAL SECRETED PROTEIN"/>
    <property type="match status" value="1"/>
</dbReference>
<dbReference type="SUPFAM" id="SSF50952">
    <property type="entry name" value="Soluble quinoprotein glucose dehydrogenase"/>
    <property type="match status" value="1"/>
</dbReference>
<dbReference type="RefSeq" id="WP_146430400.1">
    <property type="nucleotide sequence ID" value="NZ_SJPF01000002.1"/>
</dbReference>
<dbReference type="EMBL" id="SJPF01000002">
    <property type="protein sequence ID" value="TWT34299.1"/>
    <property type="molecule type" value="Genomic_DNA"/>
</dbReference>